<feature type="site" description="Transition state stabilizer" evidence="7">
    <location>
        <position position="15"/>
    </location>
</feature>
<comment type="catalytic activity">
    <reaction evidence="1 7">
        <text>2-C-methyl-D-erythritol 4-phosphate + CTP + H(+) = 4-CDP-2-C-methyl-D-erythritol + diphosphate</text>
        <dbReference type="Rhea" id="RHEA:13429"/>
        <dbReference type="ChEBI" id="CHEBI:15378"/>
        <dbReference type="ChEBI" id="CHEBI:33019"/>
        <dbReference type="ChEBI" id="CHEBI:37563"/>
        <dbReference type="ChEBI" id="CHEBI:57823"/>
        <dbReference type="ChEBI" id="CHEBI:58262"/>
        <dbReference type="EC" id="2.7.7.60"/>
    </reaction>
</comment>
<dbReference type="Pfam" id="PF01128">
    <property type="entry name" value="IspD"/>
    <property type="match status" value="1"/>
</dbReference>
<evidence type="ECO:0000256" key="4">
    <source>
        <dbReference type="ARBA" id="ARBA00022679"/>
    </source>
</evidence>
<evidence type="ECO:0000256" key="1">
    <source>
        <dbReference type="ARBA" id="ARBA00001282"/>
    </source>
</evidence>
<proteinExistence type="inferred from homology"/>
<evidence type="ECO:0000256" key="7">
    <source>
        <dbReference type="HAMAP-Rule" id="MF_00108"/>
    </source>
</evidence>
<evidence type="ECO:0000313" key="8">
    <source>
        <dbReference type="EMBL" id="OGL53341.1"/>
    </source>
</evidence>
<gene>
    <name evidence="7" type="primary">ispD</name>
    <name evidence="8" type="ORF">A3G31_07500</name>
</gene>
<feature type="site" description="Positions MEP for the nucleophilic attack" evidence="7">
    <location>
        <position position="211"/>
    </location>
</feature>
<reference evidence="8 9" key="1">
    <citation type="journal article" date="2016" name="Nat. Commun.">
        <title>Thousands of microbial genomes shed light on interconnected biogeochemical processes in an aquifer system.</title>
        <authorList>
            <person name="Anantharaman K."/>
            <person name="Brown C.T."/>
            <person name="Hug L.A."/>
            <person name="Sharon I."/>
            <person name="Castelle C.J."/>
            <person name="Probst A.J."/>
            <person name="Thomas B.C."/>
            <person name="Singh A."/>
            <person name="Wilkins M.J."/>
            <person name="Karaoz U."/>
            <person name="Brodie E.L."/>
            <person name="Williams K.H."/>
            <person name="Hubbard S.S."/>
            <person name="Banfield J.F."/>
        </authorList>
    </citation>
    <scope>NUCLEOTIDE SEQUENCE [LARGE SCALE GENOMIC DNA]</scope>
</reference>
<dbReference type="SUPFAM" id="SSF53448">
    <property type="entry name" value="Nucleotide-diphospho-sugar transferases"/>
    <property type="match status" value="1"/>
</dbReference>
<feature type="site" description="Transition state stabilizer" evidence="7">
    <location>
        <position position="22"/>
    </location>
</feature>
<name>A0A1F7SHY8_9BACT</name>
<dbReference type="Gene3D" id="3.90.550.10">
    <property type="entry name" value="Spore Coat Polysaccharide Biosynthesis Protein SpsA, Chain A"/>
    <property type="match status" value="1"/>
</dbReference>
<comment type="function">
    <text evidence="7">Catalyzes the formation of 4-diphosphocytidyl-2-C-methyl-D-erythritol from CTP and 2-C-methyl-D-erythritol 4-phosphate (MEP).</text>
</comment>
<sequence>MKVSAIIPAAGKGKRMGGSVSKQFLSIDDKPVLIHTLERINSLKIIDEIILVLPEDKVEWGEKKVKRKYGINKLSKVIKGGKERQDSVYEGLKEVDEISDVVVVHDGVRPFFYSKIIKEAIPFLKIFDGVIEALPINDTVKKVSERGIVLKTLEREKLYRAQTPQIFNYSILRKAFNRASDKKYYATDESGLVESIGGKIKILTGSRYNIKITNPDDLFLAEVIIKNKIFV</sequence>
<keyword evidence="6 7" id="KW-0414">Isoprene biosynthesis</keyword>
<keyword evidence="4 7" id="KW-0808">Transferase</keyword>
<dbReference type="InterPro" id="IPR050088">
    <property type="entry name" value="IspD/TarI_cytidylyltransf_bact"/>
</dbReference>
<dbReference type="NCBIfam" id="TIGR00453">
    <property type="entry name" value="ispD"/>
    <property type="match status" value="1"/>
</dbReference>
<dbReference type="STRING" id="1817883.A3G31_07500"/>
<evidence type="ECO:0000256" key="5">
    <source>
        <dbReference type="ARBA" id="ARBA00022695"/>
    </source>
</evidence>
<dbReference type="InterPro" id="IPR029044">
    <property type="entry name" value="Nucleotide-diphossugar_trans"/>
</dbReference>
<accession>A0A1F7SHY8</accession>
<dbReference type="UniPathway" id="UPA00056">
    <property type="reaction ID" value="UER00093"/>
</dbReference>
<evidence type="ECO:0000256" key="6">
    <source>
        <dbReference type="ARBA" id="ARBA00023229"/>
    </source>
</evidence>
<feature type="site" description="Positions MEP for the nucleophilic attack" evidence="7">
    <location>
        <position position="155"/>
    </location>
</feature>
<organism evidence="8 9">
    <name type="scientific">Candidatus Schekmanbacteria bacterium RIFCSPLOWO2_12_FULL_38_15</name>
    <dbReference type="NCBI Taxonomy" id="1817883"/>
    <lineage>
        <taxon>Bacteria</taxon>
        <taxon>Candidatus Schekmaniibacteriota</taxon>
    </lineage>
</organism>
<evidence type="ECO:0000256" key="2">
    <source>
        <dbReference type="ARBA" id="ARBA00004787"/>
    </source>
</evidence>
<dbReference type="CDD" id="cd02516">
    <property type="entry name" value="CDP-ME_synthetase"/>
    <property type="match status" value="1"/>
</dbReference>
<dbReference type="Proteomes" id="UP000178082">
    <property type="component" value="Unassembled WGS sequence"/>
</dbReference>
<comment type="caution">
    <text evidence="8">The sequence shown here is derived from an EMBL/GenBank/DDBJ whole genome shotgun (WGS) entry which is preliminary data.</text>
</comment>
<dbReference type="EC" id="2.7.7.60" evidence="7"/>
<dbReference type="GO" id="GO:0050518">
    <property type="term" value="F:2-C-methyl-D-erythritol 4-phosphate cytidylyltransferase activity"/>
    <property type="evidence" value="ECO:0007669"/>
    <property type="project" value="UniProtKB-UniRule"/>
</dbReference>
<dbReference type="InterPro" id="IPR001228">
    <property type="entry name" value="IspD"/>
</dbReference>
<comment type="pathway">
    <text evidence="2 7">Isoprenoid biosynthesis; isopentenyl diphosphate biosynthesis via DXP pathway; isopentenyl diphosphate from 1-deoxy-D-xylulose 5-phosphate: step 2/6.</text>
</comment>
<dbReference type="PANTHER" id="PTHR32125">
    <property type="entry name" value="2-C-METHYL-D-ERYTHRITOL 4-PHOSPHATE CYTIDYLYLTRANSFERASE, CHLOROPLASTIC"/>
    <property type="match status" value="1"/>
</dbReference>
<dbReference type="PANTHER" id="PTHR32125:SF4">
    <property type="entry name" value="2-C-METHYL-D-ERYTHRITOL 4-PHOSPHATE CYTIDYLYLTRANSFERASE, CHLOROPLASTIC"/>
    <property type="match status" value="1"/>
</dbReference>
<dbReference type="AlphaFoldDB" id="A0A1F7SHY8"/>
<evidence type="ECO:0000313" key="9">
    <source>
        <dbReference type="Proteomes" id="UP000178082"/>
    </source>
</evidence>
<dbReference type="EMBL" id="MGDI01000025">
    <property type="protein sequence ID" value="OGL53341.1"/>
    <property type="molecule type" value="Genomic_DNA"/>
</dbReference>
<protein>
    <recommendedName>
        <fullName evidence="7">2-C-methyl-D-erythritol 4-phosphate cytidylyltransferase</fullName>
        <ecNumber evidence="7">2.7.7.60</ecNumber>
    </recommendedName>
    <alternativeName>
        <fullName evidence="7">4-diphosphocytidyl-2C-methyl-D-erythritol synthase</fullName>
    </alternativeName>
    <alternativeName>
        <fullName evidence="7">MEP cytidylyltransferase</fullName>
        <shortName evidence="7">MCT</shortName>
    </alternativeName>
</protein>
<dbReference type="HAMAP" id="MF_00108">
    <property type="entry name" value="IspD"/>
    <property type="match status" value="1"/>
</dbReference>
<dbReference type="InterPro" id="IPR034683">
    <property type="entry name" value="IspD/TarI"/>
</dbReference>
<comment type="similarity">
    <text evidence="3 7">Belongs to the IspD/TarI cytidylyltransferase family. IspD subfamily.</text>
</comment>
<dbReference type="PROSITE" id="PS01295">
    <property type="entry name" value="ISPD"/>
    <property type="match status" value="1"/>
</dbReference>
<dbReference type="FunFam" id="3.90.550.10:FF:000003">
    <property type="entry name" value="2-C-methyl-D-erythritol 4-phosphate cytidylyltransferase"/>
    <property type="match status" value="1"/>
</dbReference>
<dbReference type="GO" id="GO:0019288">
    <property type="term" value="P:isopentenyl diphosphate biosynthetic process, methylerythritol 4-phosphate pathway"/>
    <property type="evidence" value="ECO:0007669"/>
    <property type="project" value="UniProtKB-UniRule"/>
</dbReference>
<evidence type="ECO:0000256" key="3">
    <source>
        <dbReference type="ARBA" id="ARBA00009789"/>
    </source>
</evidence>
<keyword evidence="5 7" id="KW-0548">Nucleotidyltransferase</keyword>
<dbReference type="InterPro" id="IPR018294">
    <property type="entry name" value="ISPD_synthase_CS"/>
</dbReference>